<dbReference type="Proteomes" id="UP000050424">
    <property type="component" value="Unassembled WGS sequence"/>
</dbReference>
<accession>A0A0P7BN41</accession>
<feature type="compositionally biased region" description="Basic and acidic residues" evidence="1">
    <location>
        <begin position="160"/>
        <end position="170"/>
    </location>
</feature>
<feature type="compositionally biased region" description="Basic residues" evidence="1">
    <location>
        <begin position="328"/>
        <end position="342"/>
    </location>
</feature>
<dbReference type="AlphaFoldDB" id="A0A0P7BN41"/>
<keyword evidence="3" id="KW-1185">Reference proteome</keyword>
<evidence type="ECO:0000313" key="2">
    <source>
        <dbReference type="EMBL" id="KPM41963.1"/>
    </source>
</evidence>
<feature type="compositionally biased region" description="Low complexity" evidence="1">
    <location>
        <begin position="150"/>
        <end position="159"/>
    </location>
</feature>
<feature type="region of interest" description="Disordered" evidence="1">
    <location>
        <begin position="293"/>
        <end position="342"/>
    </location>
</feature>
<protein>
    <submittedName>
        <fullName evidence="2">Uncharacterized protein</fullName>
    </submittedName>
</protein>
<feature type="compositionally biased region" description="Polar residues" evidence="1">
    <location>
        <begin position="220"/>
        <end position="231"/>
    </location>
</feature>
<sequence length="342" mass="36218">MTASATMGLGARISGVIQAGMMGPNNPRFASVSTTVLIRRLWIGSHDVKFAVVVANNLGKAPVPPGKSRRQPSLTPSSKKRPQSPLPHPATQMSGRRQNRGQGVPSQYPAGTQGVGGGFYYVDEQGQTVFVQGDAASYPGPNYPGQVYEAAPPSSGSARRASDTTSRYEVDPNAQGSAARSFRGHRSRRLQPASSSSARANSGVWAYGSGGSQSISPSSTTPNWGSLDSNQPSPPDDTGSRIRATGESLDTYNWHMNHFMTTPTGSVQVRHHSGPVPVPDSVGRIDRLFPRNLDHGDFGQYPGNVEISSSDTDEGYGAVGESQNGSKSKSKSRSRSSRSSKK</sequence>
<comment type="caution">
    <text evidence="2">The sequence shown here is derived from an EMBL/GenBank/DDBJ whole genome shotgun (WGS) entry which is preliminary data.</text>
</comment>
<gene>
    <name evidence="2" type="ORF">AK830_g4563</name>
</gene>
<dbReference type="EMBL" id="LKCW01000056">
    <property type="protein sequence ID" value="KPM41963.1"/>
    <property type="molecule type" value="Genomic_DNA"/>
</dbReference>
<feature type="region of interest" description="Disordered" evidence="1">
    <location>
        <begin position="141"/>
        <end position="243"/>
    </location>
</feature>
<name>A0A0P7BN41_9HYPO</name>
<evidence type="ECO:0000256" key="1">
    <source>
        <dbReference type="SAM" id="MobiDB-lite"/>
    </source>
</evidence>
<proteinExistence type="predicted"/>
<reference evidence="2 3" key="1">
    <citation type="submission" date="2015-09" db="EMBL/GenBank/DDBJ databases">
        <title>Draft genome of a European isolate of the apple canker pathogen Neonectria ditissima.</title>
        <authorList>
            <person name="Gomez-Cortecero A."/>
            <person name="Harrison R.J."/>
            <person name="Armitage A.D."/>
        </authorList>
    </citation>
    <scope>NUCLEOTIDE SEQUENCE [LARGE SCALE GENOMIC DNA]</scope>
    <source>
        <strain evidence="2 3">R09/05</strain>
    </source>
</reference>
<feature type="region of interest" description="Disordered" evidence="1">
    <location>
        <begin position="59"/>
        <end position="110"/>
    </location>
</feature>
<feature type="compositionally biased region" description="Polar residues" evidence="1">
    <location>
        <begin position="91"/>
        <end position="105"/>
    </location>
</feature>
<organism evidence="2 3">
    <name type="scientific">Neonectria ditissima</name>
    <dbReference type="NCBI Taxonomy" id="78410"/>
    <lineage>
        <taxon>Eukaryota</taxon>
        <taxon>Fungi</taxon>
        <taxon>Dikarya</taxon>
        <taxon>Ascomycota</taxon>
        <taxon>Pezizomycotina</taxon>
        <taxon>Sordariomycetes</taxon>
        <taxon>Hypocreomycetidae</taxon>
        <taxon>Hypocreales</taxon>
        <taxon>Nectriaceae</taxon>
        <taxon>Neonectria</taxon>
    </lineage>
</organism>
<evidence type="ECO:0000313" key="3">
    <source>
        <dbReference type="Proteomes" id="UP000050424"/>
    </source>
</evidence>